<evidence type="ECO:0000313" key="1">
    <source>
        <dbReference type="EMBL" id="CAM76341.1"/>
    </source>
</evidence>
<protein>
    <submittedName>
        <fullName evidence="1">Uncharacterized protein</fullName>
    </submittedName>
</protein>
<reference evidence="1" key="1">
    <citation type="journal article" date="2007" name="J. Bacteriol.">
        <title>Comparative genome analysis of four magnetotactic bacteria reveals a complex set of group-specific genes implicated in magnetosome biomineralization and function.</title>
        <authorList>
            <person name="Richter M."/>
            <person name="Kube M."/>
            <person name="Bazylinski D.A."/>
            <person name="Lombardot T."/>
            <person name="Gloeckner F.O."/>
            <person name="Reinhardt R."/>
            <person name="Schueler D."/>
        </authorList>
    </citation>
    <scope>NUCLEOTIDE SEQUENCE</scope>
    <source>
        <strain evidence="1">MSR-1</strain>
    </source>
</reference>
<sequence length="118" mass="13674">MLERQVGLILVLVALLIRLLRGFLGSRFQFLLREEKSLCKDGQHLSQLVVRNPRNFPRINYPKPTRLLGCGSAKIQYLESGIFQIRVLEQHVIHDRYKQPQMAIRQGVATPEAEPWKV</sequence>
<organism evidence="1">
    <name type="scientific">Magnetospirillum gryphiswaldense</name>
    <dbReference type="NCBI Taxonomy" id="55518"/>
    <lineage>
        <taxon>Bacteria</taxon>
        <taxon>Pseudomonadati</taxon>
        <taxon>Pseudomonadota</taxon>
        <taxon>Alphaproteobacteria</taxon>
        <taxon>Rhodospirillales</taxon>
        <taxon>Rhodospirillaceae</taxon>
        <taxon>Magnetospirillum</taxon>
    </lineage>
</organism>
<accession>A4U0D4</accession>
<dbReference type="AlphaFoldDB" id="A4U0D4"/>
<gene>
    <name evidence="1" type="ORF">MGR_0377</name>
</gene>
<name>A4U0D4_9PROT</name>
<proteinExistence type="predicted"/>
<dbReference type="EMBL" id="CU459003">
    <property type="protein sequence ID" value="CAM76341.1"/>
    <property type="molecule type" value="Genomic_DNA"/>
</dbReference>